<evidence type="ECO:0000313" key="2">
    <source>
        <dbReference type="EMBL" id="NID09959.1"/>
    </source>
</evidence>
<dbReference type="InterPro" id="IPR011008">
    <property type="entry name" value="Dimeric_a/b-barrel"/>
</dbReference>
<dbReference type="PROSITE" id="PS51502">
    <property type="entry name" value="S_R_A_B_BARREL"/>
    <property type="match status" value="1"/>
</dbReference>
<protein>
    <submittedName>
        <fullName evidence="2">Dabb family protein</fullName>
    </submittedName>
</protein>
<gene>
    <name evidence="2" type="ORF">F7231_07225</name>
</gene>
<dbReference type="Pfam" id="PF07876">
    <property type="entry name" value="Dabb"/>
    <property type="match status" value="1"/>
</dbReference>
<keyword evidence="3" id="KW-1185">Reference proteome</keyword>
<comment type="caution">
    <text evidence="2">The sequence shown here is derived from an EMBL/GenBank/DDBJ whole genome shotgun (WGS) entry which is preliminary data.</text>
</comment>
<dbReference type="InterPro" id="IPR013097">
    <property type="entry name" value="Dabb"/>
</dbReference>
<evidence type="ECO:0000259" key="1">
    <source>
        <dbReference type="PROSITE" id="PS51502"/>
    </source>
</evidence>
<organism evidence="2 3">
    <name type="scientific">Fibrivirga algicola</name>
    <dbReference type="NCBI Taxonomy" id="2950420"/>
    <lineage>
        <taxon>Bacteria</taxon>
        <taxon>Pseudomonadati</taxon>
        <taxon>Bacteroidota</taxon>
        <taxon>Cytophagia</taxon>
        <taxon>Cytophagales</taxon>
        <taxon>Spirosomataceae</taxon>
        <taxon>Fibrivirga</taxon>
    </lineage>
</organism>
<sequence length="100" mass="11308">MFIHSVYFWLASPESDTDRAALKVGLETLRGVEAVHDASIGTPAPTRRPVIDHTYDFALLLTFTDEAAHDVYQTHPIHLAFVDNCKHLWSRVQIYDVATN</sequence>
<name>A0ABX0QIM9_9BACT</name>
<reference evidence="3" key="1">
    <citation type="submission" date="2019-09" db="EMBL/GenBank/DDBJ databases">
        <authorList>
            <person name="Jung D.-H."/>
        </authorList>
    </citation>
    <scope>NUCLEOTIDE SEQUENCE [LARGE SCALE GENOMIC DNA]</scope>
    <source>
        <strain evidence="3">JA-25</strain>
    </source>
</reference>
<dbReference type="RefSeq" id="WP_085412168.1">
    <property type="nucleotide sequence ID" value="NZ_WAEL01000002.1"/>
</dbReference>
<dbReference type="Proteomes" id="UP000606008">
    <property type="component" value="Unassembled WGS sequence"/>
</dbReference>
<dbReference type="SMART" id="SM00886">
    <property type="entry name" value="Dabb"/>
    <property type="match status" value="1"/>
</dbReference>
<dbReference type="Gene3D" id="3.30.70.100">
    <property type="match status" value="1"/>
</dbReference>
<evidence type="ECO:0000313" key="3">
    <source>
        <dbReference type="Proteomes" id="UP000606008"/>
    </source>
</evidence>
<reference evidence="3" key="2">
    <citation type="submission" date="2023-07" db="EMBL/GenBank/DDBJ databases">
        <authorList>
            <person name="Jung D.-H."/>
        </authorList>
    </citation>
    <scope>NUCLEOTIDE SEQUENCE [LARGE SCALE GENOMIC DNA]</scope>
    <source>
        <strain evidence="3">JA-25</strain>
    </source>
</reference>
<feature type="domain" description="Stress-response A/B barrel" evidence="1">
    <location>
        <begin position="2"/>
        <end position="97"/>
    </location>
</feature>
<proteinExistence type="predicted"/>
<dbReference type="EMBL" id="WAEL01000002">
    <property type="protein sequence ID" value="NID09959.1"/>
    <property type="molecule type" value="Genomic_DNA"/>
</dbReference>
<dbReference type="SUPFAM" id="SSF54909">
    <property type="entry name" value="Dimeric alpha+beta barrel"/>
    <property type="match status" value="1"/>
</dbReference>
<accession>A0ABX0QIM9</accession>